<dbReference type="GO" id="GO:0016887">
    <property type="term" value="F:ATP hydrolysis activity"/>
    <property type="evidence" value="ECO:0007669"/>
    <property type="project" value="InterPro"/>
</dbReference>
<name>A0A0R2B8R8_9LACO</name>
<dbReference type="Gene3D" id="1.20.1560.10">
    <property type="entry name" value="ABC transporter type 1, transmembrane domain"/>
    <property type="match status" value="1"/>
</dbReference>
<evidence type="ECO:0000256" key="5">
    <source>
        <dbReference type="ARBA" id="ARBA00022692"/>
    </source>
</evidence>
<keyword evidence="10" id="KW-1278">Translocase</keyword>
<keyword evidence="12 13" id="KW-0472">Membrane</keyword>
<dbReference type="Pfam" id="PF00664">
    <property type="entry name" value="ABC_membrane"/>
    <property type="match status" value="1"/>
</dbReference>
<dbReference type="InterPro" id="IPR003593">
    <property type="entry name" value="AAA+_ATPase"/>
</dbReference>
<feature type="transmembrane region" description="Helical" evidence="13">
    <location>
        <begin position="201"/>
        <end position="222"/>
    </location>
</feature>
<evidence type="ECO:0000256" key="1">
    <source>
        <dbReference type="ARBA" id="ARBA00004651"/>
    </source>
</evidence>
<dbReference type="RefSeq" id="WP_056958896.1">
    <property type="nucleotide sequence ID" value="NZ_AYYN01000059.1"/>
</dbReference>
<evidence type="ECO:0000259" key="16">
    <source>
        <dbReference type="PROSITE" id="PS50990"/>
    </source>
</evidence>
<dbReference type="InterPro" id="IPR039421">
    <property type="entry name" value="Type_1_exporter"/>
</dbReference>
<dbReference type="InterPro" id="IPR003439">
    <property type="entry name" value="ABC_transporter-like_ATP-bd"/>
</dbReference>
<keyword evidence="6" id="KW-0547">Nucleotide-binding</keyword>
<feature type="transmembrane region" description="Helical" evidence="13">
    <location>
        <begin position="278"/>
        <end position="302"/>
    </location>
</feature>
<dbReference type="SUPFAM" id="SSF90123">
    <property type="entry name" value="ABC transporter transmembrane region"/>
    <property type="match status" value="1"/>
</dbReference>
<dbReference type="GO" id="GO:0005886">
    <property type="term" value="C:plasma membrane"/>
    <property type="evidence" value="ECO:0007669"/>
    <property type="project" value="UniProtKB-SubCell"/>
</dbReference>
<keyword evidence="7" id="KW-0378">Hydrolase</keyword>
<dbReference type="Gene3D" id="3.40.50.300">
    <property type="entry name" value="P-loop containing nucleotide triphosphate hydrolases"/>
    <property type="match status" value="1"/>
</dbReference>
<dbReference type="InterPro" id="IPR005074">
    <property type="entry name" value="Peptidase_C39"/>
</dbReference>
<dbReference type="NCBIfam" id="TIGR01193">
    <property type="entry name" value="bacteriocin_ABC"/>
    <property type="match status" value="1"/>
</dbReference>
<keyword evidence="4" id="KW-0645">Protease</keyword>
<dbReference type="Pfam" id="PF00005">
    <property type="entry name" value="ABC_tran"/>
    <property type="match status" value="1"/>
</dbReference>
<feature type="transmembrane region" description="Helical" evidence="13">
    <location>
        <begin position="167"/>
        <end position="189"/>
    </location>
</feature>
<dbReference type="PROSITE" id="PS50990">
    <property type="entry name" value="PEPTIDASE_C39"/>
    <property type="match status" value="1"/>
</dbReference>
<protein>
    <submittedName>
        <fullName evidence="17">Abpt bacteriocin export accessory protein</fullName>
    </submittedName>
</protein>
<reference evidence="17 18" key="1">
    <citation type="journal article" date="2015" name="Genome Announc.">
        <title>Expanding the biotechnology potential of lactobacilli through comparative genomics of 213 strains and associated genera.</title>
        <authorList>
            <person name="Sun Z."/>
            <person name="Harris H.M."/>
            <person name="McCann A."/>
            <person name="Guo C."/>
            <person name="Argimon S."/>
            <person name="Zhang W."/>
            <person name="Yang X."/>
            <person name="Jeffery I.B."/>
            <person name="Cooney J.C."/>
            <person name="Kagawa T.F."/>
            <person name="Liu W."/>
            <person name="Song Y."/>
            <person name="Salvetti E."/>
            <person name="Wrobel A."/>
            <person name="Rasinkangas P."/>
            <person name="Parkhill J."/>
            <person name="Rea M.C."/>
            <person name="O'Sullivan O."/>
            <person name="Ritari J."/>
            <person name="Douillard F.P."/>
            <person name="Paul Ross R."/>
            <person name="Yang R."/>
            <person name="Briner A.E."/>
            <person name="Felis G.E."/>
            <person name="de Vos W.M."/>
            <person name="Barrangou R."/>
            <person name="Klaenhammer T.R."/>
            <person name="Caufield P.W."/>
            <person name="Cui Y."/>
            <person name="Zhang H."/>
            <person name="O'Toole P.W."/>
        </authorList>
    </citation>
    <scope>NUCLEOTIDE SEQUENCE [LARGE SCALE GENOMIC DNA]</scope>
    <source>
        <strain evidence="17 18">DSM 20452</strain>
    </source>
</reference>
<comment type="subcellular location">
    <subcellularLocation>
        <location evidence="1">Cell membrane</location>
        <topology evidence="1">Multi-pass membrane protein</topology>
    </subcellularLocation>
</comment>
<feature type="transmembrane region" description="Helical" evidence="13">
    <location>
        <begin position="308"/>
        <end position="329"/>
    </location>
</feature>
<feature type="domain" description="ABC transmembrane type-1" evidence="15">
    <location>
        <begin position="171"/>
        <end position="450"/>
    </location>
</feature>
<feature type="transmembrane region" description="Helical" evidence="13">
    <location>
        <begin position="396"/>
        <end position="416"/>
    </location>
</feature>
<dbReference type="GO" id="GO:0005524">
    <property type="term" value="F:ATP binding"/>
    <property type="evidence" value="ECO:0007669"/>
    <property type="project" value="UniProtKB-KW"/>
</dbReference>
<dbReference type="PANTHER" id="PTHR43394:SF1">
    <property type="entry name" value="ATP-BINDING CASSETTE SUB-FAMILY B MEMBER 10, MITOCHONDRIAL"/>
    <property type="match status" value="1"/>
</dbReference>
<dbReference type="SUPFAM" id="SSF52540">
    <property type="entry name" value="P-loop containing nucleoside triphosphate hydrolases"/>
    <property type="match status" value="1"/>
</dbReference>
<evidence type="ECO:0000256" key="12">
    <source>
        <dbReference type="ARBA" id="ARBA00023136"/>
    </source>
</evidence>
<evidence type="ECO:0000259" key="15">
    <source>
        <dbReference type="PROSITE" id="PS50929"/>
    </source>
</evidence>
<keyword evidence="11 13" id="KW-1133">Transmembrane helix</keyword>
<dbReference type="FunFam" id="3.40.50.300:FF:000854">
    <property type="entry name" value="Multidrug ABC transporter ATP-binding protein"/>
    <property type="match status" value="1"/>
</dbReference>
<dbReference type="AlphaFoldDB" id="A0A0R2B8R8"/>
<evidence type="ECO:0000256" key="8">
    <source>
        <dbReference type="ARBA" id="ARBA00022807"/>
    </source>
</evidence>
<evidence type="ECO:0000256" key="2">
    <source>
        <dbReference type="ARBA" id="ARBA00022448"/>
    </source>
</evidence>
<dbReference type="PATRIC" id="fig|1423772.3.peg.25"/>
<accession>A0A0R2B8R8</accession>
<dbReference type="Pfam" id="PF03412">
    <property type="entry name" value="Peptidase_C39"/>
    <property type="match status" value="1"/>
</dbReference>
<keyword evidence="3" id="KW-1003">Cell membrane</keyword>
<evidence type="ECO:0000256" key="7">
    <source>
        <dbReference type="ARBA" id="ARBA00022801"/>
    </source>
</evidence>
<dbReference type="EMBL" id="AYYN01000059">
    <property type="protein sequence ID" value="KRM75688.1"/>
    <property type="molecule type" value="Genomic_DNA"/>
</dbReference>
<dbReference type="CDD" id="cd18570">
    <property type="entry name" value="ABC_6TM_PCAT1_LagD_like"/>
    <property type="match status" value="1"/>
</dbReference>
<dbReference type="Gene3D" id="3.90.70.10">
    <property type="entry name" value="Cysteine proteinases"/>
    <property type="match status" value="1"/>
</dbReference>
<dbReference type="SMART" id="SM00382">
    <property type="entry name" value="AAA"/>
    <property type="match status" value="1"/>
</dbReference>
<dbReference type="PROSITE" id="PS00211">
    <property type="entry name" value="ABC_TRANSPORTER_1"/>
    <property type="match status" value="1"/>
</dbReference>
<sequence length="719" mass="81080">MFNFHNYYISQIDESDCGVASLAMLLKYYGSDVSLAYLRNIAKTDKNGTTALGIVKTAQQLNFETKAIKADMRLFDIADLYYPFIAHVIKDNQLLHYYVVISSNKKYVTIADPDPSVKVKKISKKKFASEWSGVAIFVTPSIEYIPIKERKKGLFSLFNNVFKNKALLTNIVLSATLMTIISILGSYFIQGIIDTYIPNELSTTLGIVAVGLLVFYMFNSIFMYSKEFLLIILGQRLSIDIILGYIRHVFNLPMEFFATRKTGEIISRFNDASKIIDALASAVLSMFLDVGTVFIIGIVLAFQSLKLFLVTLSVLPVYVLVILIFANYFEKLNSQRMESNATVSSSIIEDVRGIETIKSLNSEQQRYQHIDTEFVDFLKKNMEYSKKDILQQAIKSFIQLSLSLIVLWIGSNLVIYNKMSLGQLMTYNALLVYFTTPLQNIINLQPKLQAAKVANNRLNEIYLVKGEHDNKHSSTKSLHNSSGNIQFNDVSYRYGFGKNVLNDINLTINSNKKVTFVGESGSGKSTLVKLLVNFFEPTSGNITIDNQDVQQFSKKELRSFITYVPQNPYVFSGTILENLKLGNRRNISVNDIFKACEIAMIKDDIEKMPLQYDTILDEEGHTLSGGQKQRLTIARALLSPAKVLILDESTSGLDTLTEKKLIENLIGMSDKTIIFIAHRLAVAEKTDTIFVLNNGTIVEQGTHQELLSKKGFYYKLVNN</sequence>
<evidence type="ECO:0000313" key="18">
    <source>
        <dbReference type="Proteomes" id="UP000051612"/>
    </source>
</evidence>
<feature type="domain" description="Peptidase C39" evidence="16">
    <location>
        <begin position="11"/>
        <end position="138"/>
    </location>
</feature>
<evidence type="ECO:0000256" key="13">
    <source>
        <dbReference type="SAM" id="Phobius"/>
    </source>
</evidence>
<evidence type="ECO:0000259" key="14">
    <source>
        <dbReference type="PROSITE" id="PS50893"/>
    </source>
</evidence>
<dbReference type="PANTHER" id="PTHR43394">
    <property type="entry name" value="ATP-DEPENDENT PERMEASE MDL1, MITOCHONDRIAL"/>
    <property type="match status" value="1"/>
</dbReference>
<dbReference type="GO" id="GO:0006508">
    <property type="term" value="P:proteolysis"/>
    <property type="evidence" value="ECO:0007669"/>
    <property type="project" value="UniProtKB-KW"/>
</dbReference>
<comment type="caution">
    <text evidence="17">The sequence shown here is derived from an EMBL/GenBank/DDBJ whole genome shotgun (WGS) entry which is preliminary data.</text>
</comment>
<dbReference type="InterPro" id="IPR011527">
    <property type="entry name" value="ABC1_TM_dom"/>
</dbReference>
<keyword evidence="2" id="KW-0813">Transport</keyword>
<dbReference type="GO" id="GO:0015421">
    <property type="term" value="F:ABC-type oligopeptide transporter activity"/>
    <property type="evidence" value="ECO:0007669"/>
    <property type="project" value="TreeGrafter"/>
</dbReference>
<dbReference type="PROSITE" id="PS50893">
    <property type="entry name" value="ABC_TRANSPORTER_2"/>
    <property type="match status" value="1"/>
</dbReference>
<feature type="transmembrane region" description="Helical" evidence="13">
    <location>
        <begin position="228"/>
        <end position="246"/>
    </location>
</feature>
<dbReference type="InterPro" id="IPR027417">
    <property type="entry name" value="P-loop_NTPase"/>
</dbReference>
<dbReference type="CDD" id="cd02418">
    <property type="entry name" value="Peptidase_C39B"/>
    <property type="match status" value="1"/>
</dbReference>
<dbReference type="GO" id="GO:0043214">
    <property type="term" value="F:ABC-type bacteriocin transporter activity"/>
    <property type="evidence" value="ECO:0007669"/>
    <property type="project" value="InterPro"/>
</dbReference>
<evidence type="ECO:0000313" key="17">
    <source>
        <dbReference type="EMBL" id="KRM75688.1"/>
    </source>
</evidence>
<feature type="transmembrane region" description="Helical" evidence="13">
    <location>
        <begin position="127"/>
        <end position="147"/>
    </location>
</feature>
<feature type="domain" description="ABC transporter" evidence="14">
    <location>
        <begin position="485"/>
        <end position="719"/>
    </location>
</feature>
<evidence type="ECO:0000256" key="4">
    <source>
        <dbReference type="ARBA" id="ARBA00022670"/>
    </source>
</evidence>
<proteinExistence type="predicted"/>
<dbReference type="PROSITE" id="PS50929">
    <property type="entry name" value="ABC_TM1F"/>
    <property type="match status" value="1"/>
</dbReference>
<dbReference type="Proteomes" id="UP000051612">
    <property type="component" value="Unassembled WGS sequence"/>
</dbReference>
<evidence type="ECO:0000256" key="9">
    <source>
        <dbReference type="ARBA" id="ARBA00022840"/>
    </source>
</evidence>
<keyword evidence="5 13" id="KW-0812">Transmembrane</keyword>
<evidence type="ECO:0000256" key="6">
    <source>
        <dbReference type="ARBA" id="ARBA00022741"/>
    </source>
</evidence>
<evidence type="ECO:0000256" key="11">
    <source>
        <dbReference type="ARBA" id="ARBA00022989"/>
    </source>
</evidence>
<dbReference type="InterPro" id="IPR017871">
    <property type="entry name" value="ABC_transporter-like_CS"/>
</dbReference>
<dbReference type="GO" id="GO:0008234">
    <property type="term" value="F:cysteine-type peptidase activity"/>
    <property type="evidence" value="ECO:0007669"/>
    <property type="project" value="UniProtKB-KW"/>
</dbReference>
<gene>
    <name evidence="17" type="ORF">FC48_GL000019</name>
</gene>
<evidence type="ECO:0000256" key="3">
    <source>
        <dbReference type="ARBA" id="ARBA00022475"/>
    </source>
</evidence>
<organism evidence="17 18">
    <name type="scientific">Ligilactobacillus murinus DSM 20452 = NBRC 14221</name>
    <dbReference type="NCBI Taxonomy" id="1423772"/>
    <lineage>
        <taxon>Bacteria</taxon>
        <taxon>Bacillati</taxon>
        <taxon>Bacillota</taxon>
        <taxon>Bacilli</taxon>
        <taxon>Lactobacillales</taxon>
        <taxon>Lactobacillaceae</taxon>
        <taxon>Ligilactobacillus</taxon>
    </lineage>
</organism>
<dbReference type="InterPro" id="IPR036640">
    <property type="entry name" value="ABC1_TM_sf"/>
</dbReference>
<dbReference type="InterPro" id="IPR005897">
    <property type="entry name" value="Pept_C39_ABC_bacteriocin"/>
</dbReference>
<evidence type="ECO:0000256" key="10">
    <source>
        <dbReference type="ARBA" id="ARBA00022967"/>
    </source>
</evidence>
<keyword evidence="9" id="KW-0067">ATP-binding</keyword>
<keyword evidence="8" id="KW-0788">Thiol protease</keyword>